<dbReference type="EMBL" id="MU857322">
    <property type="protein sequence ID" value="KAK4148567.1"/>
    <property type="molecule type" value="Genomic_DNA"/>
</dbReference>
<protein>
    <submittedName>
        <fullName evidence="1">Uncharacterized protein</fullName>
    </submittedName>
</protein>
<organism evidence="1 2">
    <name type="scientific">Chaetomidium leptoderma</name>
    <dbReference type="NCBI Taxonomy" id="669021"/>
    <lineage>
        <taxon>Eukaryota</taxon>
        <taxon>Fungi</taxon>
        <taxon>Dikarya</taxon>
        <taxon>Ascomycota</taxon>
        <taxon>Pezizomycotina</taxon>
        <taxon>Sordariomycetes</taxon>
        <taxon>Sordariomycetidae</taxon>
        <taxon>Sordariales</taxon>
        <taxon>Chaetomiaceae</taxon>
        <taxon>Chaetomidium</taxon>
    </lineage>
</organism>
<reference evidence="1" key="2">
    <citation type="submission" date="2023-05" db="EMBL/GenBank/DDBJ databases">
        <authorList>
            <consortium name="Lawrence Berkeley National Laboratory"/>
            <person name="Steindorff A."/>
            <person name="Hensen N."/>
            <person name="Bonometti L."/>
            <person name="Westerberg I."/>
            <person name="Brannstrom I.O."/>
            <person name="Guillou S."/>
            <person name="Cros-Aarteil S."/>
            <person name="Calhoun S."/>
            <person name="Haridas S."/>
            <person name="Kuo A."/>
            <person name="Mondo S."/>
            <person name="Pangilinan J."/>
            <person name="Riley R."/>
            <person name="Labutti K."/>
            <person name="Andreopoulos B."/>
            <person name="Lipzen A."/>
            <person name="Chen C."/>
            <person name="Yanf M."/>
            <person name="Daum C."/>
            <person name="Ng V."/>
            <person name="Clum A."/>
            <person name="Ohm R."/>
            <person name="Martin F."/>
            <person name="Silar P."/>
            <person name="Natvig D."/>
            <person name="Lalanne C."/>
            <person name="Gautier V."/>
            <person name="Ament-Velasquez S.L."/>
            <person name="Kruys A."/>
            <person name="Hutchinson M.I."/>
            <person name="Powell A.J."/>
            <person name="Barry K."/>
            <person name="Miller A.N."/>
            <person name="Grigoriev I.V."/>
            <person name="Debuchy R."/>
            <person name="Gladieux P."/>
            <person name="Thoren M.H."/>
            <person name="Johannesson H."/>
        </authorList>
    </citation>
    <scope>NUCLEOTIDE SEQUENCE</scope>
    <source>
        <strain evidence="1">CBS 538.74</strain>
    </source>
</reference>
<proteinExistence type="predicted"/>
<sequence length="184" mass="21933">MPARRPPRPLAEDRPYNADFIRRFTQREAAKRIAKRPEALMAEQRAALRKQLEDTQFLMPDYADKTKVNIAGMLRKWKRYCESAKLGGTWRDVMHKANRAMAMDFLEHLCQTCRIKSWASSWQYFRQYKQLYTSVTGRYMDRNDSREVQKVRFQTPAYRHISFEATPLFERIVSCSFSEEDSCR</sequence>
<comment type="caution">
    <text evidence="1">The sequence shown here is derived from an EMBL/GenBank/DDBJ whole genome shotgun (WGS) entry which is preliminary data.</text>
</comment>
<evidence type="ECO:0000313" key="1">
    <source>
        <dbReference type="EMBL" id="KAK4148567.1"/>
    </source>
</evidence>
<name>A0AAN6ZRT7_9PEZI</name>
<gene>
    <name evidence="1" type="ORF">C8A00DRAFT_19621</name>
</gene>
<dbReference type="AlphaFoldDB" id="A0AAN6ZRT7"/>
<reference evidence="1" key="1">
    <citation type="journal article" date="2023" name="Mol. Phylogenet. Evol.">
        <title>Genome-scale phylogeny and comparative genomics of the fungal order Sordariales.</title>
        <authorList>
            <person name="Hensen N."/>
            <person name="Bonometti L."/>
            <person name="Westerberg I."/>
            <person name="Brannstrom I.O."/>
            <person name="Guillou S."/>
            <person name="Cros-Aarteil S."/>
            <person name="Calhoun S."/>
            <person name="Haridas S."/>
            <person name="Kuo A."/>
            <person name="Mondo S."/>
            <person name="Pangilinan J."/>
            <person name="Riley R."/>
            <person name="LaButti K."/>
            <person name="Andreopoulos B."/>
            <person name="Lipzen A."/>
            <person name="Chen C."/>
            <person name="Yan M."/>
            <person name="Daum C."/>
            <person name="Ng V."/>
            <person name="Clum A."/>
            <person name="Steindorff A."/>
            <person name="Ohm R.A."/>
            <person name="Martin F."/>
            <person name="Silar P."/>
            <person name="Natvig D.O."/>
            <person name="Lalanne C."/>
            <person name="Gautier V."/>
            <person name="Ament-Velasquez S.L."/>
            <person name="Kruys A."/>
            <person name="Hutchinson M.I."/>
            <person name="Powell A.J."/>
            <person name="Barry K."/>
            <person name="Miller A.N."/>
            <person name="Grigoriev I.V."/>
            <person name="Debuchy R."/>
            <person name="Gladieux P."/>
            <person name="Hiltunen Thoren M."/>
            <person name="Johannesson H."/>
        </authorList>
    </citation>
    <scope>NUCLEOTIDE SEQUENCE</scope>
    <source>
        <strain evidence="1">CBS 538.74</strain>
    </source>
</reference>
<dbReference type="Proteomes" id="UP001302745">
    <property type="component" value="Unassembled WGS sequence"/>
</dbReference>
<keyword evidence="2" id="KW-1185">Reference proteome</keyword>
<evidence type="ECO:0000313" key="2">
    <source>
        <dbReference type="Proteomes" id="UP001302745"/>
    </source>
</evidence>
<accession>A0AAN6ZRT7</accession>